<organism evidence="3 4">
    <name type="scientific">Idiomarina rhizosphaerae</name>
    <dbReference type="NCBI Taxonomy" id="2961572"/>
    <lineage>
        <taxon>Bacteria</taxon>
        <taxon>Pseudomonadati</taxon>
        <taxon>Pseudomonadota</taxon>
        <taxon>Gammaproteobacteria</taxon>
        <taxon>Alteromonadales</taxon>
        <taxon>Idiomarinaceae</taxon>
        <taxon>Idiomarina</taxon>
    </lineage>
</organism>
<comment type="caution">
    <text evidence="3">The sequence shown here is derived from an EMBL/GenBank/DDBJ whole genome shotgun (WGS) entry which is preliminary data.</text>
</comment>
<keyword evidence="1" id="KW-0732">Signal</keyword>
<dbReference type="Proteomes" id="UP001139474">
    <property type="component" value="Unassembled WGS sequence"/>
</dbReference>
<feature type="domain" description="Fe/B12 periplasmic-binding" evidence="2">
    <location>
        <begin position="34"/>
        <end position="287"/>
    </location>
</feature>
<evidence type="ECO:0000259" key="2">
    <source>
        <dbReference type="PROSITE" id="PS50983"/>
    </source>
</evidence>
<reference evidence="3" key="1">
    <citation type="submission" date="2022-06" db="EMBL/GenBank/DDBJ databases">
        <title>Idiomarina rhizosphaerae M1R2S28.</title>
        <authorList>
            <person name="Sun J.-Q."/>
            <person name="Li L.-F."/>
        </authorList>
    </citation>
    <scope>NUCLEOTIDE SEQUENCE</scope>
    <source>
        <strain evidence="3">M1R2S28</strain>
    </source>
</reference>
<dbReference type="InterPro" id="IPR002491">
    <property type="entry name" value="ABC_transptr_periplasmic_BD"/>
</dbReference>
<dbReference type="Gene3D" id="3.40.50.1980">
    <property type="entry name" value="Nitrogenase molybdenum iron protein domain"/>
    <property type="match status" value="2"/>
</dbReference>
<evidence type="ECO:0000256" key="1">
    <source>
        <dbReference type="SAM" id="SignalP"/>
    </source>
</evidence>
<proteinExistence type="predicted"/>
<dbReference type="PROSITE" id="PS50983">
    <property type="entry name" value="FE_B12_PBP"/>
    <property type="match status" value="1"/>
</dbReference>
<feature type="signal peptide" evidence="1">
    <location>
        <begin position="1"/>
        <end position="24"/>
    </location>
</feature>
<name>A0A9X2FS57_9GAMM</name>
<dbReference type="PANTHER" id="PTHR30535">
    <property type="entry name" value="VITAMIN B12-BINDING PROTEIN"/>
    <property type="match status" value="1"/>
</dbReference>
<protein>
    <submittedName>
        <fullName evidence="3">ABC transporter substrate-binding protein</fullName>
    </submittedName>
</protein>
<feature type="chain" id="PRO_5040891412" evidence="1">
    <location>
        <begin position="25"/>
        <end position="288"/>
    </location>
</feature>
<dbReference type="RefSeq" id="WP_253617524.1">
    <property type="nucleotide sequence ID" value="NZ_JAMZDE010000001.1"/>
</dbReference>
<accession>A0A9X2FS57</accession>
<sequence>MTGRQFLVHTGAAFLLLFSWFGQAEDTLATDVNQLITAGGTLTDIVFALNKNDRLIGVDTSSTSPAAVNRLPKVGYYRNLSAEGVLSFEPEHLWVLEGGGSDRVLQQIERAGVSVVVFDKPTSLQGLYELIENMADRFGAKAEGKQVIAGIKSDLTTTSSRKEPLKALFVLQASERGVVAAGKDTVPDLLFGFSSIANVFSHSGFKTVSAEYLLVEQPDFLMAPEHVVRSHGSKEAFCQAQALKLLEAGKNCRVLVMDSLLALGMTTRIAEAQRVVAEFANEIAAGRE</sequence>
<evidence type="ECO:0000313" key="4">
    <source>
        <dbReference type="Proteomes" id="UP001139474"/>
    </source>
</evidence>
<evidence type="ECO:0000313" key="3">
    <source>
        <dbReference type="EMBL" id="MCP1338239.1"/>
    </source>
</evidence>
<gene>
    <name evidence="3" type="ORF">NJR55_01410</name>
</gene>
<dbReference type="AlphaFoldDB" id="A0A9X2FS57"/>
<dbReference type="InterPro" id="IPR050902">
    <property type="entry name" value="ABC_Transporter_SBP"/>
</dbReference>
<dbReference type="Pfam" id="PF01497">
    <property type="entry name" value="Peripla_BP_2"/>
    <property type="match status" value="1"/>
</dbReference>
<dbReference type="SUPFAM" id="SSF53807">
    <property type="entry name" value="Helical backbone' metal receptor"/>
    <property type="match status" value="1"/>
</dbReference>
<dbReference type="PANTHER" id="PTHR30535:SF4">
    <property type="entry name" value="HEMIN-BINDING PERIPLASMIC PROTEIN HMUT"/>
    <property type="match status" value="1"/>
</dbReference>
<keyword evidence="4" id="KW-1185">Reference proteome</keyword>
<dbReference type="EMBL" id="JAMZDE010000001">
    <property type="protein sequence ID" value="MCP1338239.1"/>
    <property type="molecule type" value="Genomic_DNA"/>
</dbReference>